<accession>A0ABU9AIU2</accession>
<feature type="transmembrane region" description="Helical" evidence="1">
    <location>
        <begin position="24"/>
        <end position="44"/>
    </location>
</feature>
<proteinExistence type="predicted"/>
<dbReference type="PANTHER" id="PTHR42305">
    <property type="entry name" value="MEMBRANE PROTEIN RV1733C-RELATED"/>
    <property type="match status" value="1"/>
</dbReference>
<keyword evidence="1" id="KW-0472">Membrane</keyword>
<dbReference type="RefSeq" id="WP_346104415.1">
    <property type="nucleotide sequence ID" value="NZ_BAAAOD010000035.1"/>
</dbReference>
<keyword evidence="3" id="KW-1185">Reference proteome</keyword>
<dbReference type="EMBL" id="JBBPIX010000013">
    <property type="protein sequence ID" value="MEK6466340.1"/>
    <property type="molecule type" value="Genomic_DNA"/>
</dbReference>
<keyword evidence="1" id="KW-1133">Transmembrane helix</keyword>
<feature type="transmembrane region" description="Helical" evidence="1">
    <location>
        <begin position="135"/>
        <end position="162"/>
    </location>
</feature>
<dbReference type="Proteomes" id="UP001367513">
    <property type="component" value="Unassembled WGS sequence"/>
</dbReference>
<name>A0ABU9AIU2_PSEA5</name>
<evidence type="ECO:0000256" key="1">
    <source>
        <dbReference type="SAM" id="Phobius"/>
    </source>
</evidence>
<dbReference type="PANTHER" id="PTHR42305:SF1">
    <property type="entry name" value="MEMBRANE PROTEIN RV1733C-RELATED"/>
    <property type="match status" value="1"/>
</dbReference>
<evidence type="ECO:0000313" key="3">
    <source>
        <dbReference type="Proteomes" id="UP001367513"/>
    </source>
</evidence>
<evidence type="ECO:0008006" key="4">
    <source>
        <dbReference type="Google" id="ProtNLM"/>
    </source>
</evidence>
<keyword evidence="1" id="KW-0812">Transmembrane</keyword>
<reference evidence="2 3" key="1">
    <citation type="submission" date="2024-03" db="EMBL/GenBank/DDBJ databases">
        <title>Draft genome sequence of Pseudonocardia carboxydivorans JCM 14827.</title>
        <authorList>
            <person name="Duangmal K."/>
        </authorList>
    </citation>
    <scope>NUCLEOTIDE SEQUENCE [LARGE SCALE GENOMIC DNA]</scope>
    <source>
        <strain evidence="2 3">JCM 14827</strain>
    </source>
</reference>
<evidence type="ECO:0000313" key="2">
    <source>
        <dbReference type="EMBL" id="MEK6466340.1"/>
    </source>
</evidence>
<gene>
    <name evidence="2" type="ORF">WG925_21570</name>
</gene>
<sequence>MAEGLHTASTADRTRRRAQHLEDAGTVLLAVLLVLAAAGCWAAVTSVHGATTDRARAEARQRTATEAVLVYDIAASGSRVSGQPYPATVRWTGHDGLPHTGTTRTELPGDAGDRVRVWTTADDRLVPAPVTAADAVAAAVIAGVLVAITAGATVLGLGAGLYRWTGRRFARAWEEDWARVEPVWIGRARQ</sequence>
<organism evidence="2 3">
    <name type="scientific">Pseudonocardia alni subsp. carboxydivorans</name>
    <dbReference type="NCBI Taxonomy" id="415010"/>
    <lineage>
        <taxon>Bacteria</taxon>
        <taxon>Bacillati</taxon>
        <taxon>Actinomycetota</taxon>
        <taxon>Actinomycetes</taxon>
        <taxon>Pseudonocardiales</taxon>
        <taxon>Pseudonocardiaceae</taxon>
        <taxon>Pseudonocardia</taxon>
    </lineage>
</organism>
<protein>
    <recommendedName>
        <fullName evidence="4">Integral membrane protein</fullName>
    </recommendedName>
</protein>
<comment type="caution">
    <text evidence="2">The sequence shown here is derived from an EMBL/GenBank/DDBJ whole genome shotgun (WGS) entry which is preliminary data.</text>
</comment>
<dbReference type="InterPro" id="IPR039708">
    <property type="entry name" value="MT1774/Rv1733c-like"/>
</dbReference>